<keyword evidence="2" id="KW-0378">Hydrolase</keyword>
<evidence type="ECO:0000256" key="2">
    <source>
        <dbReference type="ARBA" id="ARBA00022801"/>
    </source>
</evidence>
<name>A0A3A2Z0M3_9EURO</name>
<dbReference type="Pfam" id="PF00026">
    <property type="entry name" value="Asp"/>
    <property type="match status" value="1"/>
</dbReference>
<dbReference type="PANTHER" id="PTHR47966">
    <property type="entry name" value="BETA-SITE APP-CLEAVING ENZYME, ISOFORM A-RELATED"/>
    <property type="match status" value="1"/>
</dbReference>
<keyword evidence="5" id="KW-1185">Reference proteome</keyword>
<dbReference type="CDD" id="cd05471">
    <property type="entry name" value="pepsin_like"/>
    <property type="match status" value="1"/>
</dbReference>
<dbReference type="GO" id="GO:0006508">
    <property type="term" value="P:proteolysis"/>
    <property type="evidence" value="ECO:0007669"/>
    <property type="project" value="InterPro"/>
</dbReference>
<dbReference type="Gene3D" id="2.40.70.10">
    <property type="entry name" value="Acid Proteases"/>
    <property type="match status" value="1"/>
</dbReference>
<comment type="caution">
    <text evidence="4">The sequence shown here is derived from an EMBL/GenBank/DDBJ whole genome shotgun (WGS) entry which is preliminary data.</text>
</comment>
<feature type="non-terminal residue" evidence="4">
    <location>
        <position position="1"/>
    </location>
</feature>
<dbReference type="EMBL" id="MVGC01003278">
    <property type="protein sequence ID" value="RJE16672.1"/>
    <property type="molecule type" value="Genomic_DNA"/>
</dbReference>
<reference evidence="5" key="1">
    <citation type="submission" date="2017-02" db="EMBL/GenBank/DDBJ databases">
        <authorList>
            <person name="Tafer H."/>
            <person name="Lopandic K."/>
        </authorList>
    </citation>
    <scope>NUCLEOTIDE SEQUENCE [LARGE SCALE GENOMIC DNA]</scope>
    <source>
        <strain evidence="5">CBS 366.77</strain>
    </source>
</reference>
<dbReference type="AlphaFoldDB" id="A0A3A2Z0M3"/>
<dbReference type="GO" id="GO:0004190">
    <property type="term" value="F:aspartic-type endopeptidase activity"/>
    <property type="evidence" value="ECO:0007669"/>
    <property type="project" value="InterPro"/>
</dbReference>
<dbReference type="InterPro" id="IPR033121">
    <property type="entry name" value="PEPTIDASE_A1"/>
</dbReference>
<dbReference type="InterPro" id="IPR021109">
    <property type="entry name" value="Peptidase_aspartic_dom_sf"/>
</dbReference>
<evidence type="ECO:0000256" key="1">
    <source>
        <dbReference type="ARBA" id="ARBA00007447"/>
    </source>
</evidence>
<dbReference type="PROSITE" id="PS51767">
    <property type="entry name" value="PEPTIDASE_A1"/>
    <property type="match status" value="1"/>
</dbReference>
<dbReference type="STRING" id="2070753.A0A3A2Z0M3"/>
<sequence>VYGTGTVSGVLGNDTLSIAGLDVPMSFGLASEASDALTSFPMDGILGLSRTNDTGFGTPTFMDVVAENNVLKSNIVGFSLSRASDGAKDGE</sequence>
<feature type="non-terminal residue" evidence="4">
    <location>
        <position position="91"/>
    </location>
</feature>
<gene>
    <name evidence="4" type="ORF">PHISCL_10991</name>
</gene>
<dbReference type="OrthoDB" id="28208at2759"/>
<protein>
    <submittedName>
        <fullName evidence="4">Aspartic-type endopeptidase CTSD</fullName>
    </submittedName>
</protein>
<evidence type="ECO:0000259" key="3">
    <source>
        <dbReference type="PROSITE" id="PS51767"/>
    </source>
</evidence>
<dbReference type="Proteomes" id="UP000266188">
    <property type="component" value="Unassembled WGS sequence"/>
</dbReference>
<dbReference type="InterPro" id="IPR034164">
    <property type="entry name" value="Pepsin-like_dom"/>
</dbReference>
<feature type="domain" description="Peptidase A1" evidence="3">
    <location>
        <begin position="1"/>
        <end position="91"/>
    </location>
</feature>
<comment type="similarity">
    <text evidence="1">Belongs to the peptidase A1 family.</text>
</comment>
<dbReference type="SUPFAM" id="SSF50630">
    <property type="entry name" value="Acid proteases"/>
    <property type="match status" value="1"/>
</dbReference>
<evidence type="ECO:0000313" key="5">
    <source>
        <dbReference type="Proteomes" id="UP000266188"/>
    </source>
</evidence>
<evidence type="ECO:0000313" key="4">
    <source>
        <dbReference type="EMBL" id="RJE16672.1"/>
    </source>
</evidence>
<dbReference type="InterPro" id="IPR001461">
    <property type="entry name" value="Aspartic_peptidase_A1"/>
</dbReference>
<proteinExistence type="inferred from homology"/>
<accession>A0A3A2Z0M3</accession>
<dbReference type="PANTHER" id="PTHR47966:SF75">
    <property type="entry name" value="ENDOPEPTIDASE (CTSD), PUTATIVE (AFU_ORTHOLOGUE AFUA_4G07040)-RELATED"/>
    <property type="match status" value="1"/>
</dbReference>
<organism evidence="4 5">
    <name type="scientific">Aspergillus sclerotialis</name>
    <dbReference type="NCBI Taxonomy" id="2070753"/>
    <lineage>
        <taxon>Eukaryota</taxon>
        <taxon>Fungi</taxon>
        <taxon>Dikarya</taxon>
        <taxon>Ascomycota</taxon>
        <taxon>Pezizomycotina</taxon>
        <taxon>Eurotiomycetes</taxon>
        <taxon>Eurotiomycetidae</taxon>
        <taxon>Eurotiales</taxon>
        <taxon>Aspergillaceae</taxon>
        <taxon>Aspergillus</taxon>
        <taxon>Aspergillus subgen. Polypaecilum</taxon>
    </lineage>
</organism>